<accession>A0A8X6UJM2</accession>
<dbReference type="AlphaFoldDB" id="A0A8X6UJM2"/>
<dbReference type="Proteomes" id="UP000887013">
    <property type="component" value="Unassembled WGS sequence"/>
</dbReference>
<comment type="caution">
    <text evidence="1">The sequence shown here is derived from an EMBL/GenBank/DDBJ whole genome shotgun (WGS) entry which is preliminary data.</text>
</comment>
<protein>
    <submittedName>
        <fullName evidence="1">Uncharacterized protein</fullName>
    </submittedName>
</protein>
<proteinExistence type="predicted"/>
<name>A0A8X6UJM2_NEPPI</name>
<sequence length="122" mass="13853">MNLKGLGKETVNLGLFGGIERAEKHQKYHINLSNVDGSYNCELEVLDEKKICASLPRMNHDNCLKQLKDLGTQNLELDYGSTTPMGIGDCRCEKSLFMQRYRLLIDVQHRAILADNTRIKLS</sequence>
<organism evidence="1 2">
    <name type="scientific">Nephila pilipes</name>
    <name type="common">Giant wood spider</name>
    <name type="synonym">Nephila maculata</name>
    <dbReference type="NCBI Taxonomy" id="299642"/>
    <lineage>
        <taxon>Eukaryota</taxon>
        <taxon>Metazoa</taxon>
        <taxon>Ecdysozoa</taxon>
        <taxon>Arthropoda</taxon>
        <taxon>Chelicerata</taxon>
        <taxon>Arachnida</taxon>
        <taxon>Araneae</taxon>
        <taxon>Araneomorphae</taxon>
        <taxon>Entelegynae</taxon>
        <taxon>Araneoidea</taxon>
        <taxon>Nephilidae</taxon>
        <taxon>Nephila</taxon>
    </lineage>
</organism>
<dbReference type="EMBL" id="BMAW01030573">
    <property type="protein sequence ID" value="GFU17073.1"/>
    <property type="molecule type" value="Genomic_DNA"/>
</dbReference>
<evidence type="ECO:0000313" key="2">
    <source>
        <dbReference type="Proteomes" id="UP000887013"/>
    </source>
</evidence>
<evidence type="ECO:0000313" key="1">
    <source>
        <dbReference type="EMBL" id="GFU17073.1"/>
    </source>
</evidence>
<reference evidence="1" key="1">
    <citation type="submission" date="2020-08" db="EMBL/GenBank/DDBJ databases">
        <title>Multicomponent nature underlies the extraordinary mechanical properties of spider dragline silk.</title>
        <authorList>
            <person name="Kono N."/>
            <person name="Nakamura H."/>
            <person name="Mori M."/>
            <person name="Yoshida Y."/>
            <person name="Ohtoshi R."/>
            <person name="Malay A.D."/>
            <person name="Moran D.A.P."/>
            <person name="Tomita M."/>
            <person name="Numata K."/>
            <person name="Arakawa K."/>
        </authorList>
    </citation>
    <scope>NUCLEOTIDE SEQUENCE</scope>
</reference>
<gene>
    <name evidence="1" type="primary">AVEN_179222_1</name>
    <name evidence="1" type="ORF">NPIL_427101</name>
</gene>
<keyword evidence="2" id="KW-1185">Reference proteome</keyword>
<dbReference type="OrthoDB" id="6426306at2759"/>